<dbReference type="CDD" id="cd07385">
    <property type="entry name" value="MPP_YkuE_C"/>
    <property type="match status" value="1"/>
</dbReference>
<dbReference type="InterPro" id="IPR004843">
    <property type="entry name" value="Calcineurin-like_PHP"/>
</dbReference>
<dbReference type="RefSeq" id="WP_041965598.1">
    <property type="nucleotide sequence ID" value="NZ_BASE01000041.1"/>
</dbReference>
<dbReference type="GO" id="GO:0009245">
    <property type="term" value="P:lipid A biosynthetic process"/>
    <property type="evidence" value="ECO:0007669"/>
    <property type="project" value="TreeGrafter"/>
</dbReference>
<reference evidence="6 7" key="1">
    <citation type="submission" date="2013-06" db="EMBL/GenBank/DDBJ databases">
        <title>Whole genome shotgun sequence of Bacillus selenatarsenatis SF-1.</title>
        <authorList>
            <person name="Kuroda M."/>
            <person name="Sei K."/>
            <person name="Yamashita M."/>
            <person name="Ike M."/>
        </authorList>
    </citation>
    <scope>NUCLEOTIDE SEQUENCE [LARGE SCALE GENOMIC DNA]</scope>
    <source>
        <strain evidence="6 7">SF-1</strain>
    </source>
</reference>
<dbReference type="Pfam" id="PF00149">
    <property type="entry name" value="Metallophos"/>
    <property type="match status" value="1"/>
</dbReference>
<keyword evidence="3" id="KW-0378">Hydrolase</keyword>
<proteinExistence type="inferred from homology"/>
<dbReference type="GO" id="GO:0046872">
    <property type="term" value="F:metal ion binding"/>
    <property type="evidence" value="ECO:0007669"/>
    <property type="project" value="UniProtKB-KW"/>
</dbReference>
<dbReference type="EMBL" id="BASE01000041">
    <property type="protein sequence ID" value="GAM13779.1"/>
    <property type="molecule type" value="Genomic_DNA"/>
</dbReference>
<evidence type="ECO:0000313" key="7">
    <source>
        <dbReference type="Proteomes" id="UP000031014"/>
    </source>
</evidence>
<protein>
    <submittedName>
        <fullName evidence="6">Ser/Thr protein phosphatase family protein</fullName>
    </submittedName>
</protein>
<dbReference type="PANTHER" id="PTHR31302:SF25">
    <property type="entry name" value="PHOSPHOESTERASE"/>
    <property type="match status" value="1"/>
</dbReference>
<evidence type="ECO:0000256" key="4">
    <source>
        <dbReference type="ARBA" id="ARBA00061089"/>
    </source>
</evidence>
<organism evidence="6 7">
    <name type="scientific">Mesobacillus selenatarsenatis (strain DSM 18680 / JCM 14380 / FERM P-15431 / SF-1)</name>
    <dbReference type="NCBI Taxonomy" id="1321606"/>
    <lineage>
        <taxon>Bacteria</taxon>
        <taxon>Bacillati</taxon>
        <taxon>Bacillota</taxon>
        <taxon>Bacilli</taxon>
        <taxon>Bacillales</taxon>
        <taxon>Bacillaceae</taxon>
        <taxon>Mesobacillus</taxon>
    </lineage>
</organism>
<dbReference type="OrthoDB" id="9780884at2"/>
<gene>
    <name evidence="6" type="ORF">SAMD00020551_1925</name>
</gene>
<keyword evidence="2" id="KW-0479">Metal-binding</keyword>
<dbReference type="GO" id="GO:0016020">
    <property type="term" value="C:membrane"/>
    <property type="evidence" value="ECO:0007669"/>
    <property type="project" value="GOC"/>
</dbReference>
<evidence type="ECO:0000256" key="3">
    <source>
        <dbReference type="ARBA" id="ARBA00022801"/>
    </source>
</evidence>
<dbReference type="Gene3D" id="3.60.21.10">
    <property type="match status" value="1"/>
</dbReference>
<evidence type="ECO:0000313" key="6">
    <source>
        <dbReference type="EMBL" id="GAM13779.1"/>
    </source>
</evidence>
<dbReference type="Proteomes" id="UP000031014">
    <property type="component" value="Unassembled WGS sequence"/>
</dbReference>
<dbReference type="FunFam" id="3.60.21.10:FF:000028">
    <property type="entry name" value="Putative metallophosphoesterase"/>
    <property type="match status" value="1"/>
</dbReference>
<dbReference type="AlphaFoldDB" id="A0A0A8X3D9"/>
<accession>A0A0A8X3D9</accession>
<dbReference type="SUPFAM" id="SSF56300">
    <property type="entry name" value="Metallo-dependent phosphatases"/>
    <property type="match status" value="1"/>
</dbReference>
<name>A0A0A8X3D9_MESS1</name>
<comment type="caution">
    <text evidence="6">The sequence shown here is derived from an EMBL/GenBank/DDBJ whole genome shotgun (WGS) entry which is preliminary data.</text>
</comment>
<dbReference type="GO" id="GO:0008758">
    <property type="term" value="F:UDP-2,3-diacylglucosamine hydrolase activity"/>
    <property type="evidence" value="ECO:0007669"/>
    <property type="project" value="TreeGrafter"/>
</dbReference>
<keyword evidence="7" id="KW-1185">Reference proteome</keyword>
<dbReference type="PANTHER" id="PTHR31302">
    <property type="entry name" value="TRANSMEMBRANE PROTEIN WITH METALLOPHOSPHOESTERASE DOMAIN-RELATED"/>
    <property type="match status" value="1"/>
</dbReference>
<feature type="domain" description="Calcineurin-like phosphoesterase" evidence="5">
    <location>
        <begin position="60"/>
        <end position="225"/>
    </location>
</feature>
<sequence length="293" mass="32369">MSEQITRRTFIKRAVGTLLTAGGLGTGSYFYAREVEPRMLDITRHTIKNAALPSGFDGVRVIQFSDTHIGFQYTMEQLKQLITKINKLKPDLIVFTGDLLDDPRHFTEKNKLISMLSNLDAPLGKFAVYGNHDHGGYGSDLYKQIMEQSGFTLLLNTSANIKLLDGSSIWIAGIDDAMLGKPDLNASMAKIPTNSYTILLSHAPDKAEEAAQFPIQMQMSGHSHGGQIQVPFYGPLVTPPFAEKYVEGFYTVGPNDGLTLYVNRGLGTTRLPFRFLSQPELAIFTLKSEKTSS</sequence>
<dbReference type="InterPro" id="IPR051158">
    <property type="entry name" value="Metallophosphoesterase_sf"/>
</dbReference>
<evidence type="ECO:0000259" key="5">
    <source>
        <dbReference type="Pfam" id="PF00149"/>
    </source>
</evidence>
<evidence type="ECO:0000256" key="1">
    <source>
        <dbReference type="ARBA" id="ARBA00001968"/>
    </source>
</evidence>
<dbReference type="InterPro" id="IPR029052">
    <property type="entry name" value="Metallo-depent_PP-like"/>
</dbReference>
<evidence type="ECO:0000256" key="2">
    <source>
        <dbReference type="ARBA" id="ARBA00022723"/>
    </source>
</evidence>
<comment type="cofactor">
    <cofactor evidence="1">
        <name>a divalent metal cation</name>
        <dbReference type="ChEBI" id="CHEBI:60240"/>
    </cofactor>
</comment>
<comment type="similarity">
    <text evidence="4">Belongs to the metallophosphoesterase superfamily.</text>
</comment>